<feature type="region of interest" description="Disordered" evidence="4">
    <location>
        <begin position="108"/>
        <end position="188"/>
    </location>
</feature>
<keyword evidence="2" id="KW-0235">DNA replication</keyword>
<dbReference type="CDD" id="cd04496">
    <property type="entry name" value="SSB_OBF"/>
    <property type="match status" value="1"/>
</dbReference>
<comment type="subunit">
    <text evidence="2">Homotetramer.</text>
</comment>
<dbReference type="EMBL" id="CP071249">
    <property type="protein sequence ID" value="UUF04962.1"/>
    <property type="molecule type" value="Genomic_DNA"/>
</dbReference>
<dbReference type="PANTHER" id="PTHR10302">
    <property type="entry name" value="SINGLE-STRANDED DNA-BINDING PROTEIN"/>
    <property type="match status" value="1"/>
</dbReference>
<evidence type="ECO:0000256" key="2">
    <source>
        <dbReference type="HAMAP-Rule" id="MF_00984"/>
    </source>
</evidence>
<sequence length="188" mass="20175">MINRVVLVGRLTRDPELKYTTNGIANLRFSIAVNRTFTSQNGERQADFINCVAWRGQAENMAKFLRKGSLIGVEGRIETGSYQAQDGSMRYTTDVVCDSVQFLEPRSASADRGNFGAQPSQDFGGGFGGGYGGTPSFQQQAPASNGFGGNPFGGAPSMDQGFGNPSQSFNNEPDFSSTINISDDDLPF</sequence>
<dbReference type="RefSeq" id="WP_055243504.1">
    <property type="nucleotide sequence ID" value="NZ_CP071249.1"/>
</dbReference>
<proteinExistence type="inferred from homology"/>
<feature type="compositionally biased region" description="Polar residues" evidence="4">
    <location>
        <begin position="163"/>
        <end position="181"/>
    </location>
</feature>
<comment type="caution">
    <text evidence="2">Lacks conserved residue(s) required for the propagation of feature annotation.</text>
</comment>
<protein>
    <recommendedName>
        <fullName evidence="2 3">Single-stranded DNA-binding protein</fullName>
        <shortName evidence="2">SSB</shortName>
    </recommendedName>
</protein>
<feature type="short sequence motif" description="Important for interaction with partner proteins" evidence="2">
    <location>
        <begin position="183"/>
        <end position="188"/>
    </location>
</feature>
<dbReference type="Proteomes" id="UP001058016">
    <property type="component" value="Chromosome"/>
</dbReference>
<dbReference type="GO" id="GO:0006260">
    <property type="term" value="P:DNA replication"/>
    <property type="evidence" value="ECO:0007669"/>
    <property type="project" value="UniProtKB-UniRule"/>
</dbReference>
<feature type="compositionally biased region" description="Gly residues" evidence="4">
    <location>
        <begin position="123"/>
        <end position="133"/>
    </location>
</feature>
<comment type="function">
    <text evidence="2">Plays an important role in DNA replication, recombination and repair. Binds to ssDNA and to an array of partner proteins to recruit them to their sites of action during DNA metabolism.</text>
</comment>
<keyword evidence="2" id="KW-0233">DNA recombination</keyword>
<dbReference type="GO" id="GO:0006281">
    <property type="term" value="P:DNA repair"/>
    <property type="evidence" value="ECO:0007669"/>
    <property type="project" value="UniProtKB-UniRule"/>
</dbReference>
<evidence type="ECO:0000313" key="6">
    <source>
        <dbReference type="EMBL" id="UUF08522.1"/>
    </source>
</evidence>
<dbReference type="GO" id="GO:0003697">
    <property type="term" value="F:single-stranded DNA binding"/>
    <property type="evidence" value="ECO:0007669"/>
    <property type="project" value="UniProtKB-UniRule"/>
</dbReference>
<dbReference type="Pfam" id="PF00436">
    <property type="entry name" value="SSB"/>
    <property type="match status" value="1"/>
</dbReference>
<dbReference type="Proteomes" id="UP001058072">
    <property type="component" value="Chromosome"/>
</dbReference>
<reference evidence="6 7" key="1">
    <citation type="submission" date="2021-03" db="EMBL/GenBank/DDBJ databases">
        <title>Comparative Genomics and Metabolomics in the genus Turicibacter.</title>
        <authorList>
            <person name="Maki J."/>
            <person name="Looft T."/>
        </authorList>
    </citation>
    <scope>NUCLEOTIDE SEQUENCE</scope>
    <source>
        <strain evidence="6">ISU324</strain>
        <strain evidence="5 7">MMM721</strain>
    </source>
</reference>
<keyword evidence="7" id="KW-1185">Reference proteome</keyword>
<name>A0A9Q9CPW9_9FIRM</name>
<gene>
    <name evidence="6" type="primary">ssb</name>
    <name evidence="5" type="ORF">J0J69_07320</name>
    <name evidence="6" type="ORF">J0J70_00255</name>
</gene>
<dbReference type="Gene3D" id="2.40.50.140">
    <property type="entry name" value="Nucleic acid-binding proteins"/>
    <property type="match status" value="1"/>
</dbReference>
<organism evidence="6 8">
    <name type="scientific">Turicibacter bilis</name>
    <dbReference type="NCBI Taxonomy" id="2735723"/>
    <lineage>
        <taxon>Bacteria</taxon>
        <taxon>Bacillati</taxon>
        <taxon>Bacillota</taxon>
        <taxon>Erysipelotrichia</taxon>
        <taxon>Erysipelotrichales</taxon>
        <taxon>Turicibacteraceae</taxon>
        <taxon>Turicibacter</taxon>
    </lineage>
</organism>
<evidence type="ECO:0000313" key="5">
    <source>
        <dbReference type="EMBL" id="UUF04962.1"/>
    </source>
</evidence>
<dbReference type="InterPro" id="IPR012340">
    <property type="entry name" value="NA-bd_OB-fold"/>
</dbReference>
<evidence type="ECO:0000256" key="1">
    <source>
        <dbReference type="ARBA" id="ARBA00023125"/>
    </source>
</evidence>
<accession>A0A9Q9CPW9</accession>
<evidence type="ECO:0000256" key="3">
    <source>
        <dbReference type="RuleBase" id="RU000524"/>
    </source>
</evidence>
<dbReference type="InterPro" id="IPR011344">
    <property type="entry name" value="ssDNA-bd"/>
</dbReference>
<dbReference type="GO" id="GO:0009295">
    <property type="term" value="C:nucleoid"/>
    <property type="evidence" value="ECO:0007669"/>
    <property type="project" value="TreeGrafter"/>
</dbReference>
<evidence type="ECO:0000256" key="4">
    <source>
        <dbReference type="SAM" id="MobiDB-lite"/>
    </source>
</evidence>
<dbReference type="SUPFAM" id="SSF50249">
    <property type="entry name" value="Nucleic acid-binding proteins"/>
    <property type="match status" value="1"/>
</dbReference>
<dbReference type="GO" id="GO:0006310">
    <property type="term" value="P:DNA recombination"/>
    <property type="evidence" value="ECO:0007669"/>
    <property type="project" value="UniProtKB-UniRule"/>
</dbReference>
<dbReference type="PANTHER" id="PTHR10302:SF27">
    <property type="entry name" value="SINGLE-STRANDED DNA-BINDING PROTEIN"/>
    <property type="match status" value="1"/>
</dbReference>
<keyword evidence="1 2" id="KW-0238">DNA-binding</keyword>
<dbReference type="HAMAP" id="MF_00984">
    <property type="entry name" value="SSB"/>
    <property type="match status" value="1"/>
</dbReference>
<evidence type="ECO:0000313" key="7">
    <source>
        <dbReference type="Proteomes" id="UP001058016"/>
    </source>
</evidence>
<dbReference type="InterPro" id="IPR000424">
    <property type="entry name" value="Primosome_PriB/ssb"/>
</dbReference>
<dbReference type="EMBL" id="CP071250">
    <property type="protein sequence ID" value="UUF08522.1"/>
    <property type="molecule type" value="Genomic_DNA"/>
</dbReference>
<keyword evidence="2" id="KW-0234">DNA repair</keyword>
<evidence type="ECO:0000313" key="8">
    <source>
        <dbReference type="Proteomes" id="UP001058072"/>
    </source>
</evidence>
<dbReference type="AlphaFoldDB" id="A0A9Q9CPW9"/>
<keyword evidence="2" id="KW-0227">DNA damage</keyword>
<dbReference type="PROSITE" id="PS50935">
    <property type="entry name" value="SSB"/>
    <property type="match status" value="1"/>
</dbReference>
<dbReference type="NCBIfam" id="TIGR00621">
    <property type="entry name" value="ssb"/>
    <property type="match status" value="1"/>
</dbReference>